<keyword evidence="4 6" id="KW-0807">Transducer</keyword>
<reference evidence="11 12" key="1">
    <citation type="submission" date="2021-06" db="EMBL/GenBank/DDBJ databases">
        <authorList>
            <person name="Sun Q."/>
            <person name="Li D."/>
        </authorList>
    </citation>
    <scope>NUCLEOTIDE SEQUENCE [LARGE SCALE GENOMIC DNA]</scope>
    <source>
        <strain evidence="11 12">MSJ-6</strain>
    </source>
</reference>
<feature type="domain" description="HAMP" evidence="10">
    <location>
        <begin position="208"/>
        <end position="260"/>
    </location>
</feature>
<name>A0ABS6FNX2_9BACL</name>
<proteinExistence type="inferred from homology"/>
<comment type="similarity">
    <text evidence="5">Belongs to the methyl-accepting chemotaxis (MCP) protein family.</text>
</comment>
<evidence type="ECO:0000313" key="11">
    <source>
        <dbReference type="EMBL" id="MBU5671856.1"/>
    </source>
</evidence>
<comment type="caution">
    <text evidence="11">The sequence shown here is derived from an EMBL/GenBank/DDBJ whole genome shotgun (WGS) entry which is preliminary data.</text>
</comment>
<feature type="coiled-coil region" evidence="7">
    <location>
        <begin position="532"/>
        <end position="559"/>
    </location>
</feature>
<dbReference type="SMART" id="SM00283">
    <property type="entry name" value="MA"/>
    <property type="match status" value="1"/>
</dbReference>
<protein>
    <submittedName>
        <fullName evidence="11">Methyl-accepting chemotaxis protein</fullName>
    </submittedName>
</protein>
<dbReference type="Pfam" id="PF00672">
    <property type="entry name" value="HAMP"/>
    <property type="match status" value="1"/>
</dbReference>
<keyword evidence="2" id="KW-1003">Cell membrane</keyword>
<dbReference type="CDD" id="cd11386">
    <property type="entry name" value="MCP_signal"/>
    <property type="match status" value="1"/>
</dbReference>
<dbReference type="EMBL" id="JAHLQJ010000006">
    <property type="protein sequence ID" value="MBU5671856.1"/>
    <property type="molecule type" value="Genomic_DNA"/>
</dbReference>
<dbReference type="InterPro" id="IPR004089">
    <property type="entry name" value="MCPsignal_dom"/>
</dbReference>
<keyword evidence="8" id="KW-1133">Transmembrane helix</keyword>
<comment type="subcellular location">
    <subcellularLocation>
        <location evidence="1">Cell membrane</location>
    </subcellularLocation>
</comment>
<feature type="transmembrane region" description="Helical" evidence="8">
    <location>
        <begin position="183"/>
        <end position="206"/>
    </location>
</feature>
<dbReference type="PROSITE" id="PS50111">
    <property type="entry name" value="CHEMOTAXIS_TRANSDUC_2"/>
    <property type="match status" value="1"/>
</dbReference>
<evidence type="ECO:0000256" key="6">
    <source>
        <dbReference type="PROSITE-ProRule" id="PRU00284"/>
    </source>
</evidence>
<keyword evidence="12" id="KW-1185">Reference proteome</keyword>
<dbReference type="PANTHER" id="PTHR32089">
    <property type="entry name" value="METHYL-ACCEPTING CHEMOTAXIS PROTEIN MCPB"/>
    <property type="match status" value="1"/>
</dbReference>
<evidence type="ECO:0000313" key="12">
    <source>
        <dbReference type="Proteomes" id="UP000743001"/>
    </source>
</evidence>
<evidence type="ECO:0000256" key="3">
    <source>
        <dbReference type="ARBA" id="ARBA00023136"/>
    </source>
</evidence>
<keyword evidence="7" id="KW-0175">Coiled coil</keyword>
<evidence type="ECO:0000256" key="4">
    <source>
        <dbReference type="ARBA" id="ARBA00023224"/>
    </source>
</evidence>
<dbReference type="PROSITE" id="PS50885">
    <property type="entry name" value="HAMP"/>
    <property type="match status" value="1"/>
</dbReference>
<accession>A0ABS6FNX2</accession>
<evidence type="ECO:0000259" key="9">
    <source>
        <dbReference type="PROSITE" id="PS50111"/>
    </source>
</evidence>
<evidence type="ECO:0000256" key="7">
    <source>
        <dbReference type="SAM" id="Coils"/>
    </source>
</evidence>
<keyword evidence="8" id="KW-0812">Transmembrane</keyword>
<evidence type="ECO:0000256" key="8">
    <source>
        <dbReference type="SAM" id="Phobius"/>
    </source>
</evidence>
<organism evidence="11 12">
    <name type="scientific">Paenibacillus brevis</name>
    <dbReference type="NCBI Taxonomy" id="2841508"/>
    <lineage>
        <taxon>Bacteria</taxon>
        <taxon>Bacillati</taxon>
        <taxon>Bacillota</taxon>
        <taxon>Bacilli</taxon>
        <taxon>Bacillales</taxon>
        <taxon>Paenibacillaceae</taxon>
        <taxon>Paenibacillus</taxon>
    </lineage>
</organism>
<evidence type="ECO:0000256" key="2">
    <source>
        <dbReference type="ARBA" id="ARBA00022475"/>
    </source>
</evidence>
<dbReference type="SMART" id="SM00304">
    <property type="entry name" value="HAMP"/>
    <property type="match status" value="1"/>
</dbReference>
<keyword evidence="3 8" id="KW-0472">Membrane</keyword>
<dbReference type="InterPro" id="IPR003660">
    <property type="entry name" value="HAMP_dom"/>
</dbReference>
<dbReference type="PANTHER" id="PTHR32089:SF112">
    <property type="entry name" value="LYSOZYME-LIKE PROTEIN-RELATED"/>
    <property type="match status" value="1"/>
</dbReference>
<feature type="domain" description="Methyl-accepting transducer" evidence="9">
    <location>
        <begin position="279"/>
        <end position="515"/>
    </location>
</feature>
<sequence>MFMLKLSHSINRKFMVTFTVVILLSSLMFTTSFYVVSTGIITQQVLPQFDKVLRTSSKDIFRQMDTSQALQLLKGKENSRFAVESYLAQKVEEFQLDSAYLIDLQENEATLIGVNDDSLMKVGDKLEIQEAMKSAESKGNASITDLYADQYGYHKTAYIALPGSTAILAVSMDATFIKDKEAFILWICLLISLAVIVIGLLGAYIVSSRISKPMKKLVIATEKMAKGDFRETVDFTSKDEVGKLAESFRMMSKQLQDMIGKVMTTSQAVVDGSGYLNQSAATFKELTERSGAATSEIEKGSYTIASTTAENARAMEEISQGVQHIATSSAEVTEKIGQASNEAMTGNELAQTAVSQMKLVEEAANKSRESIAALNDRSESISTTVSTIMEITKQINILSLNAAIEAARAGEHGKGFAVVAEEVRKLAEQSRIATDHISENLLGIREEAMNSVQAMDLVGDEIHSGTERVTQASNAFEQLTELINNINMTIQSVSASTQEVSAGTEEVTASVEEAANITGKSLKSIEEIAGYAEQQITEMEEHTKTVQDLYNQALILQNEVLKFKI</sequence>
<evidence type="ECO:0000259" key="10">
    <source>
        <dbReference type="PROSITE" id="PS50885"/>
    </source>
</evidence>
<gene>
    <name evidence="11" type="ORF">KQJ23_08485</name>
</gene>
<dbReference type="CDD" id="cd06225">
    <property type="entry name" value="HAMP"/>
    <property type="match status" value="1"/>
</dbReference>
<dbReference type="Proteomes" id="UP000743001">
    <property type="component" value="Unassembled WGS sequence"/>
</dbReference>
<dbReference type="Pfam" id="PF00015">
    <property type="entry name" value="MCPsignal"/>
    <property type="match status" value="1"/>
</dbReference>
<evidence type="ECO:0000256" key="1">
    <source>
        <dbReference type="ARBA" id="ARBA00004236"/>
    </source>
</evidence>
<evidence type="ECO:0000256" key="5">
    <source>
        <dbReference type="ARBA" id="ARBA00029447"/>
    </source>
</evidence>